<dbReference type="GO" id="GO:0005886">
    <property type="term" value="C:plasma membrane"/>
    <property type="evidence" value="ECO:0007669"/>
    <property type="project" value="UniProtKB-SubCell"/>
</dbReference>
<feature type="domain" description="Type II secretion system protein GspF" evidence="8">
    <location>
        <begin position="265"/>
        <end position="384"/>
    </location>
</feature>
<dbReference type="PANTHER" id="PTHR30012:SF0">
    <property type="entry name" value="TYPE II SECRETION SYSTEM PROTEIN F-RELATED"/>
    <property type="match status" value="1"/>
</dbReference>
<feature type="transmembrane region" description="Helical" evidence="7">
    <location>
        <begin position="365"/>
        <end position="385"/>
    </location>
</feature>
<evidence type="ECO:0000256" key="6">
    <source>
        <dbReference type="ARBA" id="ARBA00023136"/>
    </source>
</evidence>
<keyword evidence="3" id="KW-1003">Cell membrane</keyword>
<dbReference type="InterPro" id="IPR018076">
    <property type="entry name" value="T2SS_GspF_dom"/>
</dbReference>
<name>K8WEN4_9GAMM</name>
<evidence type="ECO:0000256" key="1">
    <source>
        <dbReference type="ARBA" id="ARBA00004651"/>
    </source>
</evidence>
<organism evidence="9 10">
    <name type="scientific">Providencia sneebia DSM 19967</name>
    <dbReference type="NCBI Taxonomy" id="1141660"/>
    <lineage>
        <taxon>Bacteria</taxon>
        <taxon>Pseudomonadati</taxon>
        <taxon>Pseudomonadota</taxon>
        <taxon>Gammaproteobacteria</taxon>
        <taxon>Enterobacterales</taxon>
        <taxon>Morganellaceae</taxon>
        <taxon>Providencia</taxon>
    </lineage>
</organism>
<dbReference type="PANTHER" id="PTHR30012">
    <property type="entry name" value="GENERAL SECRETION PATHWAY PROTEIN"/>
    <property type="match status" value="1"/>
</dbReference>
<dbReference type="EMBL" id="AKKN01000010">
    <property type="protein sequence ID" value="EKT55912.1"/>
    <property type="molecule type" value="Genomic_DNA"/>
</dbReference>
<evidence type="ECO:0000256" key="2">
    <source>
        <dbReference type="ARBA" id="ARBA00005745"/>
    </source>
</evidence>
<evidence type="ECO:0000256" key="5">
    <source>
        <dbReference type="ARBA" id="ARBA00022989"/>
    </source>
</evidence>
<evidence type="ECO:0000256" key="3">
    <source>
        <dbReference type="ARBA" id="ARBA00022475"/>
    </source>
</evidence>
<dbReference type="InterPro" id="IPR042094">
    <property type="entry name" value="T2SS_GspF_sf"/>
</dbReference>
<keyword evidence="6 7" id="KW-0472">Membrane</keyword>
<comment type="subcellular location">
    <subcellularLocation>
        <location evidence="1">Cell membrane</location>
        <topology evidence="1">Multi-pass membrane protein</topology>
    </subcellularLocation>
</comment>
<dbReference type="OrthoDB" id="9805682at2"/>
<keyword evidence="5 7" id="KW-1133">Transmembrane helix</keyword>
<dbReference type="HOGENOM" id="CLU_035032_2_0_6"/>
<comment type="caution">
    <text evidence="9">The sequence shown here is derived from an EMBL/GenBank/DDBJ whole genome shotgun (WGS) entry which is preliminary data.</text>
</comment>
<keyword evidence="4 7" id="KW-0812">Transmembrane</keyword>
<proteinExistence type="inferred from homology"/>
<evidence type="ECO:0000259" key="8">
    <source>
        <dbReference type="Pfam" id="PF00482"/>
    </source>
</evidence>
<accession>K8WEN4</accession>
<reference evidence="9 10" key="1">
    <citation type="journal article" date="2012" name="BMC Genomics">
        <title>Comparative genomics of bacteria in the genus Providencia isolated from wild Drosophila melanogaster.</title>
        <authorList>
            <person name="Galac M.R."/>
            <person name="Lazzaro B.P."/>
        </authorList>
    </citation>
    <scope>NUCLEOTIDE SEQUENCE [LARGE SCALE GENOMIC DNA]</scope>
    <source>
        <strain evidence="9 10">DSM 19967</strain>
    </source>
</reference>
<evidence type="ECO:0000313" key="10">
    <source>
        <dbReference type="Proteomes" id="UP000010290"/>
    </source>
</evidence>
<sequence length="395" mass="45814">MFIYSYTALLNDNSIIRDTIVSKNKKYAYFEILELRQTPIKITLNAIFILNSKNIDYRIHFFHQLSTLVSSGISLLQCLNILNENCHLPFWKKLIFTAIRDLEQGNNLTDSLKKQPIIFNNTIISLIKIAENTGQYEDNFHIIVEILENQKKTNQHIRKALRYPITLLCFSTILIYIMLIFVLPQFKSVYESFQQELPILTKWMIYLSNSLINHLSTIVLLISFILIFCFKFKQHLSILFSKFIHFIPLVNRLIKLSNINIYFLTLYSTLQAGLNLNECLKCTTKAVHNPIFNKETIIIHDSVIRGNSLSNAVKNSQFFPKIATQLLSIAEESGQLPHFTKYLFDYFSEQYVLQTDKTLKNLEPILLLCMAFIVGTLMLAMYLPIFNLGNVITGI</sequence>
<dbReference type="PATRIC" id="fig|1141660.3.peg.2619"/>
<keyword evidence="10" id="KW-1185">Reference proteome</keyword>
<evidence type="ECO:0000256" key="7">
    <source>
        <dbReference type="SAM" id="Phobius"/>
    </source>
</evidence>
<dbReference type="PRINTS" id="PR00812">
    <property type="entry name" value="BCTERIALGSPF"/>
</dbReference>
<dbReference type="Pfam" id="PF00482">
    <property type="entry name" value="T2SSF"/>
    <property type="match status" value="2"/>
</dbReference>
<dbReference type="InterPro" id="IPR003004">
    <property type="entry name" value="GspF/PilC"/>
</dbReference>
<dbReference type="Gene3D" id="1.20.81.30">
    <property type="entry name" value="Type II secretion system (T2SS), domain F"/>
    <property type="match status" value="2"/>
</dbReference>
<comment type="similarity">
    <text evidence="2">Belongs to the GSP F family.</text>
</comment>
<dbReference type="RefSeq" id="WP_008916378.1">
    <property type="nucleotide sequence ID" value="NZ_CM001773.1"/>
</dbReference>
<evidence type="ECO:0000256" key="4">
    <source>
        <dbReference type="ARBA" id="ARBA00022692"/>
    </source>
</evidence>
<protein>
    <submittedName>
        <fullName evidence="9">Type IV pilin biogenesis transmembrane protein</fullName>
    </submittedName>
</protein>
<evidence type="ECO:0000313" key="9">
    <source>
        <dbReference type="EMBL" id="EKT55912.1"/>
    </source>
</evidence>
<dbReference type="AlphaFoldDB" id="K8WEN4"/>
<feature type="transmembrane region" description="Helical" evidence="7">
    <location>
        <begin position="160"/>
        <end position="183"/>
    </location>
</feature>
<dbReference type="Proteomes" id="UP000010290">
    <property type="component" value="Chromosome"/>
</dbReference>
<feature type="transmembrane region" description="Helical" evidence="7">
    <location>
        <begin position="203"/>
        <end position="230"/>
    </location>
</feature>
<feature type="domain" description="Type II secretion system protein GspF" evidence="8">
    <location>
        <begin position="61"/>
        <end position="184"/>
    </location>
</feature>
<gene>
    <name evidence="9" type="ORF">OO7_13124</name>
</gene>